<keyword evidence="3" id="KW-0547">Nucleotide-binding</keyword>
<evidence type="ECO:0000256" key="6">
    <source>
        <dbReference type="ARBA" id="ARBA00023277"/>
    </source>
</evidence>
<dbReference type="InterPro" id="IPR037051">
    <property type="entry name" value="4-carb_acid_sugar_kinase_N_sf"/>
</dbReference>
<dbReference type="Pfam" id="PF07005">
    <property type="entry name" value="SBD_N"/>
    <property type="match status" value="1"/>
</dbReference>
<sequence length="413" mass="46119">MVKLLIIADDFTGALDTGIQFAEKGISTQVFNNFNFKTDEIPSNTEVLVIDTESRPLSKEAAYESVRKISDWAREQGIEMIFKKTDSALRGNIGSELQAVCDSYPDETLFFIPAHPEIDRVIKEGTSYISGQLLEHSVFGKDPFEPVTKSFIPDIIKDQSDIAVDVITSEEAIDWDTIKHTRILVCDSSTVDDIDKRLNELMQNNTVKYFAGCTALADRLANILSFNRTETASYRKTEGLYIACGSLNKITGKQLDFAEKHGFSRKRLTLRQKSPMNYFNSPEGKTFIQELLEISQENNKVIVDTFEDVINDNGKDNKPQESLRFAIAEAHGHLAEEIMNSEKDCTILMTGGDTLMGFLNVIGSTQIKLLCEIEKGAVLSIIEHNGKKLQVISKSGGFGTEDVFCRIADKILK</sequence>
<evidence type="ECO:0000256" key="2">
    <source>
        <dbReference type="ARBA" id="ARBA00022679"/>
    </source>
</evidence>
<comment type="caution">
    <text evidence="9">The sequence shown here is derived from an EMBL/GenBank/DDBJ whole genome shotgun (WGS) entry which is preliminary data.</text>
</comment>
<dbReference type="EMBL" id="WBOT01000009">
    <property type="protein sequence ID" value="KAB2330031.1"/>
    <property type="molecule type" value="Genomic_DNA"/>
</dbReference>
<proteinExistence type="inferred from homology"/>
<gene>
    <name evidence="9" type="ORF">F7732_19810</name>
</gene>
<evidence type="ECO:0000256" key="3">
    <source>
        <dbReference type="ARBA" id="ARBA00022741"/>
    </source>
</evidence>
<dbReference type="InterPro" id="IPR031475">
    <property type="entry name" value="NBD_C"/>
</dbReference>
<protein>
    <submittedName>
        <fullName evidence="9">Four-carbon acid sugar kinase family protein</fullName>
    </submittedName>
</protein>
<evidence type="ECO:0000256" key="1">
    <source>
        <dbReference type="ARBA" id="ARBA00005715"/>
    </source>
</evidence>
<keyword evidence="5" id="KW-0067">ATP-binding</keyword>
<dbReference type="Gene3D" id="3.40.980.20">
    <property type="entry name" value="Four-carbon acid sugar kinase, nucleotide binding domain"/>
    <property type="match status" value="1"/>
</dbReference>
<accession>A0A7V7UVY0</accession>
<feature type="domain" description="Four-carbon acid sugar kinase nucleotide binding" evidence="8">
    <location>
        <begin position="243"/>
        <end position="404"/>
    </location>
</feature>
<keyword evidence="6" id="KW-0119">Carbohydrate metabolism</keyword>
<evidence type="ECO:0000259" key="8">
    <source>
        <dbReference type="Pfam" id="PF17042"/>
    </source>
</evidence>
<evidence type="ECO:0000313" key="9">
    <source>
        <dbReference type="EMBL" id="KAB2330031.1"/>
    </source>
</evidence>
<dbReference type="RefSeq" id="WP_151575790.1">
    <property type="nucleotide sequence ID" value="NZ_WBOT01000009.1"/>
</dbReference>
<dbReference type="SUPFAM" id="SSF142764">
    <property type="entry name" value="YgbK-like"/>
    <property type="match status" value="1"/>
</dbReference>
<organism evidence="9 10">
    <name type="scientific">Bacillus mesophilum</name>
    <dbReference type="NCBI Taxonomy" id="1071718"/>
    <lineage>
        <taxon>Bacteria</taxon>
        <taxon>Bacillati</taxon>
        <taxon>Bacillota</taxon>
        <taxon>Bacilli</taxon>
        <taxon>Bacillales</taxon>
        <taxon>Bacillaceae</taxon>
        <taxon>Bacillus</taxon>
    </lineage>
</organism>
<evidence type="ECO:0000256" key="4">
    <source>
        <dbReference type="ARBA" id="ARBA00022777"/>
    </source>
</evidence>
<evidence type="ECO:0000259" key="7">
    <source>
        <dbReference type="Pfam" id="PF07005"/>
    </source>
</evidence>
<keyword evidence="10" id="KW-1185">Reference proteome</keyword>
<keyword evidence="2" id="KW-0808">Transferase</keyword>
<dbReference type="Gene3D" id="3.40.50.10840">
    <property type="entry name" value="Putative sugar-binding, N-terminal domain"/>
    <property type="match status" value="1"/>
</dbReference>
<name>A0A7V7UVY0_9BACI</name>
<evidence type="ECO:0000313" key="10">
    <source>
        <dbReference type="Proteomes" id="UP000441354"/>
    </source>
</evidence>
<dbReference type="GO" id="GO:0016301">
    <property type="term" value="F:kinase activity"/>
    <property type="evidence" value="ECO:0007669"/>
    <property type="project" value="UniProtKB-KW"/>
</dbReference>
<feature type="domain" description="Four-carbon acid sugar kinase N-terminal" evidence="7">
    <location>
        <begin position="4"/>
        <end position="212"/>
    </location>
</feature>
<dbReference type="Pfam" id="PF17042">
    <property type="entry name" value="NBD_C"/>
    <property type="match status" value="1"/>
</dbReference>
<dbReference type="Proteomes" id="UP000441354">
    <property type="component" value="Unassembled WGS sequence"/>
</dbReference>
<dbReference type="GO" id="GO:0005524">
    <property type="term" value="F:ATP binding"/>
    <property type="evidence" value="ECO:0007669"/>
    <property type="project" value="UniProtKB-KW"/>
</dbReference>
<comment type="similarity">
    <text evidence="1">Belongs to the four-carbon acid sugar kinase family.</text>
</comment>
<dbReference type="InterPro" id="IPR042213">
    <property type="entry name" value="NBD_C_sf"/>
</dbReference>
<dbReference type="AlphaFoldDB" id="A0A7V7UVY0"/>
<keyword evidence="4 9" id="KW-0418">Kinase</keyword>
<dbReference type="InterPro" id="IPR010737">
    <property type="entry name" value="4-carb_acid_sugar_kinase_N"/>
</dbReference>
<dbReference type="OrthoDB" id="9778478at2"/>
<evidence type="ECO:0000256" key="5">
    <source>
        <dbReference type="ARBA" id="ARBA00022840"/>
    </source>
</evidence>
<reference evidence="9 10" key="1">
    <citation type="journal article" date="2014" name="Arch. Microbiol.">
        <title>Bacillus mesophilum sp. nov., strain IITR-54T, a novel 4-chlorobiphenyl dechlorinating bacterium.</title>
        <authorList>
            <person name="Manickam N."/>
            <person name="Singh N.K."/>
            <person name="Bajaj A."/>
            <person name="Kumar R.M."/>
            <person name="Kaur G."/>
            <person name="Kaur N."/>
            <person name="Bala M."/>
            <person name="Kumar A."/>
            <person name="Mayilraj S."/>
        </authorList>
    </citation>
    <scope>NUCLEOTIDE SEQUENCE [LARGE SCALE GENOMIC DNA]</scope>
    <source>
        <strain evidence="9 10">IITR-54</strain>
    </source>
</reference>